<accession>A0A427AGB2</accession>
<feature type="compositionally biased region" description="Low complexity" evidence="1">
    <location>
        <begin position="121"/>
        <end position="133"/>
    </location>
</feature>
<dbReference type="AlphaFoldDB" id="A0A427AGB2"/>
<dbReference type="Proteomes" id="UP000287651">
    <property type="component" value="Unassembled WGS sequence"/>
</dbReference>
<gene>
    <name evidence="2" type="ORF">B296_00011425</name>
</gene>
<feature type="compositionally biased region" description="Low complexity" evidence="1">
    <location>
        <begin position="140"/>
        <end position="158"/>
    </location>
</feature>
<reference evidence="2 3" key="1">
    <citation type="journal article" date="2014" name="Agronomy (Basel)">
        <title>A Draft Genome Sequence for Ensete ventricosum, the Drought-Tolerant Tree Against Hunger.</title>
        <authorList>
            <person name="Harrison J."/>
            <person name="Moore K.A."/>
            <person name="Paszkiewicz K."/>
            <person name="Jones T."/>
            <person name="Grant M."/>
            <person name="Ambacheew D."/>
            <person name="Muzemil S."/>
            <person name="Studholme D.J."/>
        </authorList>
    </citation>
    <scope>NUCLEOTIDE SEQUENCE [LARGE SCALE GENOMIC DNA]</scope>
</reference>
<sequence>MPSYFVVASAVLARLYRGVISGVNFGDLAEGLILGTNPGDLAERLISGTNLRDLAKEPISGINPWGLAENVISSTNLGGLVEEPISGTNPGDFTEEPILGINPGDLAEKSESFFEQVGMTSSDSSSSVRVISSPGLGGVSQSDPEASSSGASSGPLSPIDSRALRDLEVMKVDHDLDTTVTEGSLAVIRERYSIPAEYELYVP</sequence>
<comment type="caution">
    <text evidence="2">The sequence shown here is derived from an EMBL/GenBank/DDBJ whole genome shotgun (WGS) entry which is preliminary data.</text>
</comment>
<organism evidence="2 3">
    <name type="scientific">Ensete ventricosum</name>
    <name type="common">Abyssinian banana</name>
    <name type="synonym">Musa ensete</name>
    <dbReference type="NCBI Taxonomy" id="4639"/>
    <lineage>
        <taxon>Eukaryota</taxon>
        <taxon>Viridiplantae</taxon>
        <taxon>Streptophyta</taxon>
        <taxon>Embryophyta</taxon>
        <taxon>Tracheophyta</taxon>
        <taxon>Spermatophyta</taxon>
        <taxon>Magnoliopsida</taxon>
        <taxon>Liliopsida</taxon>
        <taxon>Zingiberales</taxon>
        <taxon>Musaceae</taxon>
        <taxon>Ensete</taxon>
    </lineage>
</organism>
<evidence type="ECO:0000313" key="3">
    <source>
        <dbReference type="Proteomes" id="UP000287651"/>
    </source>
</evidence>
<name>A0A427AGB2_ENSVE</name>
<proteinExistence type="predicted"/>
<dbReference type="EMBL" id="AMZH03002548">
    <property type="protein sequence ID" value="RRT75211.1"/>
    <property type="molecule type" value="Genomic_DNA"/>
</dbReference>
<evidence type="ECO:0000256" key="1">
    <source>
        <dbReference type="SAM" id="MobiDB-lite"/>
    </source>
</evidence>
<feature type="region of interest" description="Disordered" evidence="1">
    <location>
        <begin position="117"/>
        <end position="159"/>
    </location>
</feature>
<protein>
    <submittedName>
        <fullName evidence="2">Uncharacterized protein</fullName>
    </submittedName>
</protein>
<evidence type="ECO:0000313" key="2">
    <source>
        <dbReference type="EMBL" id="RRT75211.1"/>
    </source>
</evidence>